<dbReference type="PANTHER" id="PTHR23507">
    <property type="entry name" value="ZGC:174356"/>
    <property type="match status" value="1"/>
</dbReference>
<accession>A0ABP0DQU3</accession>
<dbReference type="InterPro" id="IPR011701">
    <property type="entry name" value="MFS"/>
</dbReference>
<evidence type="ECO:0000313" key="8">
    <source>
        <dbReference type="EMBL" id="CAK7270678.1"/>
    </source>
</evidence>
<evidence type="ECO:0000256" key="1">
    <source>
        <dbReference type="ARBA" id="ARBA00004141"/>
    </source>
</evidence>
<feature type="transmembrane region" description="Helical" evidence="6">
    <location>
        <begin position="554"/>
        <end position="576"/>
    </location>
</feature>
<evidence type="ECO:0000256" key="3">
    <source>
        <dbReference type="ARBA" id="ARBA00022989"/>
    </source>
</evidence>
<feature type="transmembrane region" description="Helical" evidence="6">
    <location>
        <begin position="374"/>
        <end position="393"/>
    </location>
</feature>
<evidence type="ECO:0000256" key="5">
    <source>
        <dbReference type="SAM" id="MobiDB-lite"/>
    </source>
</evidence>
<feature type="transmembrane region" description="Helical" evidence="6">
    <location>
        <begin position="524"/>
        <end position="548"/>
    </location>
</feature>
<keyword evidence="2 6" id="KW-0812">Transmembrane</keyword>
<gene>
    <name evidence="8" type="ORF">SEPCBS57363_004224</name>
</gene>
<feature type="transmembrane region" description="Helical" evidence="6">
    <location>
        <begin position="267"/>
        <end position="289"/>
    </location>
</feature>
<comment type="subcellular location">
    <subcellularLocation>
        <location evidence="1">Membrane</location>
        <topology evidence="1">Multi-pass membrane protein</topology>
    </subcellularLocation>
</comment>
<name>A0ABP0DQU3_9PEZI</name>
<keyword evidence="3 6" id="KW-1133">Transmembrane helix</keyword>
<reference evidence="8 9" key="1">
    <citation type="submission" date="2024-01" db="EMBL/GenBank/DDBJ databases">
        <authorList>
            <person name="Allen C."/>
            <person name="Tagirdzhanova G."/>
        </authorList>
    </citation>
    <scope>NUCLEOTIDE SEQUENCE [LARGE SCALE GENOMIC DNA]</scope>
    <source>
        <strain evidence="8 9">CBS 573.63</strain>
    </source>
</reference>
<feature type="domain" description="Major facilitator superfamily (MFS) profile" evidence="7">
    <location>
        <begin position="74"/>
        <end position="581"/>
    </location>
</feature>
<organism evidence="8 9">
    <name type="scientific">Sporothrix epigloea</name>
    <dbReference type="NCBI Taxonomy" id="1892477"/>
    <lineage>
        <taxon>Eukaryota</taxon>
        <taxon>Fungi</taxon>
        <taxon>Dikarya</taxon>
        <taxon>Ascomycota</taxon>
        <taxon>Pezizomycotina</taxon>
        <taxon>Sordariomycetes</taxon>
        <taxon>Sordariomycetidae</taxon>
        <taxon>Ophiostomatales</taxon>
        <taxon>Ophiostomataceae</taxon>
        <taxon>Sporothrix</taxon>
    </lineage>
</organism>
<evidence type="ECO:0000256" key="4">
    <source>
        <dbReference type="ARBA" id="ARBA00023136"/>
    </source>
</evidence>
<feature type="transmembrane region" description="Helical" evidence="6">
    <location>
        <begin position="73"/>
        <end position="92"/>
    </location>
</feature>
<dbReference type="Pfam" id="PF07690">
    <property type="entry name" value="MFS_1"/>
    <property type="match status" value="1"/>
</dbReference>
<dbReference type="InterPro" id="IPR020846">
    <property type="entry name" value="MFS_dom"/>
</dbReference>
<keyword evidence="4 6" id="KW-0472">Membrane</keyword>
<evidence type="ECO:0000313" key="9">
    <source>
        <dbReference type="Proteomes" id="UP001642501"/>
    </source>
</evidence>
<feature type="transmembrane region" description="Helical" evidence="6">
    <location>
        <begin position="241"/>
        <end position="261"/>
    </location>
</feature>
<protein>
    <recommendedName>
        <fullName evidence="7">Major facilitator superfamily (MFS) profile domain-containing protein</fullName>
    </recommendedName>
</protein>
<keyword evidence="9" id="KW-1185">Reference proteome</keyword>
<feature type="transmembrane region" description="Helical" evidence="6">
    <location>
        <begin position="138"/>
        <end position="160"/>
    </location>
</feature>
<dbReference type="InterPro" id="IPR036259">
    <property type="entry name" value="MFS_trans_sf"/>
</dbReference>
<sequence>MADTTSQDARSAEPQDSVHSTQGPLETDLLLGEETETAIGTASPALESAGGRNNSWIGYDEFAGLPWTRRPSILWLAGPYALFALAFGVSMVPKMNLIIDLVCRGYLADRGHDELNVLPVVLGAKNPQCQIPEVQRSVAAFMLALSVTVGLLSAFTVPRLGSMSDRFGRKRIMALSSCGGLSNEIITILAANFPDVVSYRWLLASSALDGLVGSFTMGNIVSHSYTSDCTPPSKRTITFGYLHACLFTSMAFGPLLSGYFVEWTGSLLSIFYVTLVCHILFVLYIIFILPESLSERRQNMAREKYAKDKEIFVAKLREEELREEEAEAAGLQTRKTGLVRLCRRAVLRVQRSNPLAPLKILLPKGAAQKRVRRNLIILAAVDTLIVASSMSLGPVTLLYSEFLFKWGNFETSAFISLVSMVRVAVLMGIFPIVNYFVRVRPAARRRRMTGEVPSEANTGADRLDVWLIRSAIFADVLGLTGFIFARTPATFVLCGIVAAFGGVGSATIQSSLTKHIPPDRVGQLLGAVGLLHAVSRILAPLVFNGLYAATIGTYPQAIFVLVASMTFVVFLLTFLVRPHIFLVDSPIVTSNETTTIPSGRAVDQRASALVDDEVLQQI</sequence>
<feature type="region of interest" description="Disordered" evidence="5">
    <location>
        <begin position="1"/>
        <end position="24"/>
    </location>
</feature>
<feature type="transmembrane region" description="Helical" evidence="6">
    <location>
        <begin position="466"/>
        <end position="484"/>
    </location>
</feature>
<dbReference type="EMBL" id="CAWUOM010000076">
    <property type="protein sequence ID" value="CAK7270678.1"/>
    <property type="molecule type" value="Genomic_DNA"/>
</dbReference>
<evidence type="ECO:0000256" key="6">
    <source>
        <dbReference type="SAM" id="Phobius"/>
    </source>
</evidence>
<dbReference type="SUPFAM" id="SSF103473">
    <property type="entry name" value="MFS general substrate transporter"/>
    <property type="match status" value="1"/>
</dbReference>
<comment type="caution">
    <text evidence="8">The sequence shown here is derived from an EMBL/GenBank/DDBJ whole genome shotgun (WGS) entry which is preliminary data.</text>
</comment>
<feature type="transmembrane region" description="Helical" evidence="6">
    <location>
        <begin position="490"/>
        <end position="512"/>
    </location>
</feature>
<evidence type="ECO:0000256" key="2">
    <source>
        <dbReference type="ARBA" id="ARBA00022692"/>
    </source>
</evidence>
<dbReference type="PANTHER" id="PTHR23507:SF40">
    <property type="entry name" value="TETRACYCLINE-EFFLUX TRANSPORTER"/>
    <property type="match status" value="1"/>
</dbReference>
<evidence type="ECO:0000259" key="7">
    <source>
        <dbReference type="PROSITE" id="PS50850"/>
    </source>
</evidence>
<dbReference type="PROSITE" id="PS50850">
    <property type="entry name" value="MFS"/>
    <property type="match status" value="1"/>
</dbReference>
<dbReference type="Proteomes" id="UP001642501">
    <property type="component" value="Unassembled WGS sequence"/>
</dbReference>
<dbReference type="Gene3D" id="1.20.1250.20">
    <property type="entry name" value="MFS general substrate transporter like domains"/>
    <property type="match status" value="1"/>
</dbReference>
<feature type="transmembrane region" description="Helical" evidence="6">
    <location>
        <begin position="413"/>
        <end position="437"/>
    </location>
</feature>
<proteinExistence type="predicted"/>